<accession>A0ABX8B442</accession>
<organism evidence="1 2">
    <name type="scientific">Chloracidobacterium sp. N</name>
    <dbReference type="NCBI Taxonomy" id="2821540"/>
    <lineage>
        <taxon>Bacteria</taxon>
        <taxon>Pseudomonadati</taxon>
        <taxon>Acidobacteriota</taxon>
        <taxon>Terriglobia</taxon>
        <taxon>Terriglobales</taxon>
        <taxon>Acidobacteriaceae</taxon>
        <taxon>Chloracidobacterium</taxon>
        <taxon>Chloracidobacterium aggregatum</taxon>
    </lineage>
</organism>
<evidence type="ECO:0000313" key="2">
    <source>
        <dbReference type="Proteomes" id="UP000677668"/>
    </source>
</evidence>
<dbReference type="Proteomes" id="UP000677668">
    <property type="component" value="Chromosome 1"/>
</dbReference>
<protein>
    <recommendedName>
        <fullName evidence="3">Tfp pilus assembly protein, ATPase PilM</fullName>
    </recommendedName>
</protein>
<dbReference type="RefSeq" id="WP_211422563.1">
    <property type="nucleotide sequence ID" value="NZ_CP072642.1"/>
</dbReference>
<proteinExistence type="predicted"/>
<gene>
    <name evidence="1" type="ORF">J8C05_02070</name>
</gene>
<name>A0ABX8B442_9BACT</name>
<sequence>MSFFERFWRRLVLPAPSRAMCALTAEGVVMFDRRTRQSHFQPWVDQAFQPAFDTENVRHAKAFASTLVQGAHALGVAGERRWSVLLPGATARAYVVTIEATVPPQDVPDVLVWKAERLTGLPQEDIWMTTAELGPGMTANGAAGRRFLLAAMSRRVALALHADLEPLNWQPGLLLPRLVGESLWLQHAAAQLDQMLISVEGDTLAVMLLQRGVPLAIRTLPLAGELPAEQLLRVLLFFREHAVESGLGSAEQEIRFEVLPVNVPLEIAEISQCIRETFGELPRVIAPQQLGFDSSAEFSRLAGVTGLALATA</sequence>
<reference evidence="1 2" key="1">
    <citation type="submission" date="2021-03" db="EMBL/GenBank/DDBJ databases">
        <title>Genomic and phenotypic characterization of Chloracidobacterium isolates provides evidence for multiple species.</title>
        <authorList>
            <person name="Saini M.K."/>
            <person name="Costas A.M.G."/>
            <person name="Tank M."/>
            <person name="Bryant D.A."/>
        </authorList>
    </citation>
    <scope>NUCLEOTIDE SEQUENCE [LARGE SCALE GENOMIC DNA]</scope>
    <source>
        <strain evidence="1 2">N</strain>
    </source>
</reference>
<evidence type="ECO:0000313" key="1">
    <source>
        <dbReference type="EMBL" id="QUV94259.1"/>
    </source>
</evidence>
<keyword evidence="2" id="KW-1185">Reference proteome</keyword>
<evidence type="ECO:0008006" key="3">
    <source>
        <dbReference type="Google" id="ProtNLM"/>
    </source>
</evidence>
<dbReference type="EMBL" id="CP072642">
    <property type="protein sequence ID" value="QUV94259.1"/>
    <property type="molecule type" value="Genomic_DNA"/>
</dbReference>